<keyword evidence="2" id="KW-0808">Transferase</keyword>
<dbReference type="Proteomes" id="UP000543579">
    <property type="component" value="Unassembled WGS sequence"/>
</dbReference>
<name>A0A7W5CHC9_9MICO</name>
<dbReference type="Pfam" id="PF04101">
    <property type="entry name" value="Glyco_tran_28_C"/>
    <property type="match status" value="1"/>
</dbReference>
<dbReference type="GO" id="GO:0016758">
    <property type="term" value="F:hexosyltransferase activity"/>
    <property type="evidence" value="ECO:0007669"/>
    <property type="project" value="InterPro"/>
</dbReference>
<dbReference type="RefSeq" id="WP_183419040.1">
    <property type="nucleotide sequence ID" value="NZ_JACHXY010000001.1"/>
</dbReference>
<dbReference type="Gene3D" id="3.40.50.2000">
    <property type="entry name" value="Glycogen Phosphorylase B"/>
    <property type="match status" value="1"/>
</dbReference>
<evidence type="ECO:0000313" key="3">
    <source>
        <dbReference type="Proteomes" id="UP000543579"/>
    </source>
</evidence>
<reference evidence="2 3" key="1">
    <citation type="submission" date="2020-08" db="EMBL/GenBank/DDBJ databases">
        <title>Genomic Encyclopedia of Type Strains, Phase III (KMG-III): the genomes of soil and plant-associated and newly described type strains.</title>
        <authorList>
            <person name="Whitman W."/>
        </authorList>
    </citation>
    <scope>NUCLEOTIDE SEQUENCE [LARGE SCALE GENOMIC DNA]</scope>
    <source>
        <strain evidence="2 3">CECT 8356</strain>
    </source>
</reference>
<dbReference type="EMBL" id="JACHXY010000001">
    <property type="protein sequence ID" value="MBB3157657.1"/>
    <property type="molecule type" value="Genomic_DNA"/>
</dbReference>
<comment type="caution">
    <text evidence="2">The sequence shown here is derived from an EMBL/GenBank/DDBJ whole genome shotgun (WGS) entry which is preliminary data.</text>
</comment>
<dbReference type="SUPFAM" id="SSF53756">
    <property type="entry name" value="UDP-Glycosyltransferase/glycogen phosphorylase"/>
    <property type="match status" value="1"/>
</dbReference>
<feature type="domain" description="Glycosyl transferase family 28 C-terminal" evidence="1">
    <location>
        <begin position="222"/>
        <end position="336"/>
    </location>
</feature>
<evidence type="ECO:0000313" key="2">
    <source>
        <dbReference type="EMBL" id="MBB3157657.1"/>
    </source>
</evidence>
<protein>
    <submittedName>
        <fullName evidence="2">Putative glycosyltransferase</fullName>
    </submittedName>
</protein>
<gene>
    <name evidence="2" type="ORF">FHS07_001341</name>
</gene>
<dbReference type="PANTHER" id="PTHR21015">
    <property type="entry name" value="UDP-N-ACETYLGLUCOSAMINE--N-ACETYLMURAMYL-(PENTAPEPTIDE) PYROPHOSPHORYL-UNDECAPRENOL N-ACETYLGLUCOSAMINE TRANSFERASE 1"/>
    <property type="match status" value="1"/>
</dbReference>
<accession>A0A7W5CHC9</accession>
<dbReference type="PANTHER" id="PTHR21015:SF28">
    <property type="entry name" value="SLL1722 PROTEIN"/>
    <property type="match status" value="1"/>
</dbReference>
<evidence type="ECO:0000259" key="1">
    <source>
        <dbReference type="Pfam" id="PF04101"/>
    </source>
</evidence>
<dbReference type="AlphaFoldDB" id="A0A7W5CHC9"/>
<proteinExistence type="predicted"/>
<sequence>MVHRIALSSHDSVGLGHVRRNLALAHSLTRTVPGIVGQEVTGVLITGQASATAFPTPPGWDWVVVPSVSVDDTGYRSRHLAADIQRVTAMRAGVIAGVLRAFAPDLFVVDRHPFGVHGELRNALRELRAAHPSCTTVLGLRDVLDRPAVARAEFRTLGGARAVREHFDAIWVYGDPAVHDLRLSGETPPGLAPLISYTGYLAHGRPTRPARAIDGPFVLTTVGGGSDGVHTAVAAAAADLPDGHRHIVVTGPQMSAPDRDRVRAAASRTGAEVVDSVPDLPNLLERAAAVVTMGGYNTVCEVMSTSTPALVVPRSGRRDEQRIRARALERVGAFETVGDGPLDSAAIAAFFRRTHRTRCPRAGLELDGLSTAATLSAHLLAPTEGLTAHAI</sequence>
<organism evidence="2 3">
    <name type="scientific">Microbacterium proteolyticum</name>
    <dbReference type="NCBI Taxonomy" id="1572644"/>
    <lineage>
        <taxon>Bacteria</taxon>
        <taxon>Bacillati</taxon>
        <taxon>Actinomycetota</taxon>
        <taxon>Actinomycetes</taxon>
        <taxon>Micrococcales</taxon>
        <taxon>Microbacteriaceae</taxon>
        <taxon>Microbacterium</taxon>
    </lineage>
</organism>
<dbReference type="InterPro" id="IPR007235">
    <property type="entry name" value="Glyco_trans_28_C"/>
</dbReference>